<dbReference type="PANTHER" id="PTHR11109">
    <property type="entry name" value="GTP CYCLOHYDROLASE I"/>
    <property type="match status" value="1"/>
</dbReference>
<dbReference type="NCBIfam" id="TIGR00063">
    <property type="entry name" value="folE"/>
    <property type="match status" value="1"/>
</dbReference>
<dbReference type="Gene3D" id="1.10.286.10">
    <property type="match status" value="1"/>
</dbReference>
<evidence type="ECO:0000256" key="4">
    <source>
        <dbReference type="ARBA" id="ARBA00022801"/>
    </source>
</evidence>
<evidence type="ECO:0000256" key="2">
    <source>
        <dbReference type="ARBA" id="ARBA00005080"/>
    </source>
</evidence>
<dbReference type="InterPro" id="IPR029057">
    <property type="entry name" value="PRTase-like"/>
</dbReference>
<dbReference type="InterPro" id="IPR043134">
    <property type="entry name" value="GTP-CH-I_N"/>
</dbReference>
<dbReference type="GO" id="GO:0008270">
    <property type="term" value="F:zinc ion binding"/>
    <property type="evidence" value="ECO:0007669"/>
    <property type="project" value="TreeGrafter"/>
</dbReference>
<dbReference type="InterPro" id="IPR043133">
    <property type="entry name" value="GTP-CH-I_C/QueF"/>
</dbReference>
<dbReference type="EMBL" id="LR798330">
    <property type="protein sequence ID" value="CAB5224174.1"/>
    <property type="molecule type" value="Genomic_DNA"/>
</dbReference>
<name>A0A6J7X226_9CAUD</name>
<dbReference type="SUPFAM" id="SSF53271">
    <property type="entry name" value="PRTase-like"/>
    <property type="match status" value="1"/>
</dbReference>
<evidence type="ECO:0000256" key="3">
    <source>
        <dbReference type="ARBA" id="ARBA00012715"/>
    </source>
</evidence>
<dbReference type="GO" id="GO:0005525">
    <property type="term" value="F:GTP binding"/>
    <property type="evidence" value="ECO:0007669"/>
    <property type="project" value="TreeGrafter"/>
</dbReference>
<dbReference type="Gene3D" id="3.40.50.2020">
    <property type="match status" value="1"/>
</dbReference>
<dbReference type="SUPFAM" id="SSF55620">
    <property type="entry name" value="Tetrahydrobiopterin biosynthesis enzymes-like"/>
    <property type="match status" value="1"/>
</dbReference>
<dbReference type="FunFam" id="3.30.1130.10:FF:000001">
    <property type="entry name" value="GTP cyclohydrolase 1"/>
    <property type="match status" value="1"/>
</dbReference>
<evidence type="ECO:0000256" key="1">
    <source>
        <dbReference type="ARBA" id="ARBA00001052"/>
    </source>
</evidence>
<dbReference type="EC" id="3.5.4.16" evidence="3"/>
<dbReference type="InterPro" id="IPR001474">
    <property type="entry name" value="GTP_CycHdrlase_I"/>
</dbReference>
<accession>A0A6J7X226</accession>
<dbReference type="HAMAP" id="MF_00223">
    <property type="entry name" value="FolE"/>
    <property type="match status" value="1"/>
</dbReference>
<sequence>MSEIKKIFLEWKDIIQLSQKLKERAEELLQRDNLKYYGVPRGGAYISALLNQANSPEEADIIVDDIIDSGDTQRRYQKEYDKPFLAIINPEDKPDKNTWIVFPWEVKDEPVEDNFKRILQYLGEDTEREGLKDTPKRYIKFLKEFLQPKEFNFTAFDSEGLDEMIVQTNIPFYSLCEHHTAPFFGTATIAYIPDGKIVGLSKLSRVVDLYANRFQNQERITSQIAERLQMELNPKGVAVSLKAQHLCMAMRGVKKHDTWTITSKLVGAFKDDDKARNEFLRLIHY</sequence>
<dbReference type="InterPro" id="IPR020602">
    <property type="entry name" value="GTP_CycHdrlase_I_dom"/>
</dbReference>
<reference evidence="6" key="1">
    <citation type="submission" date="2020-05" db="EMBL/GenBank/DDBJ databases">
        <authorList>
            <person name="Chiriac C."/>
            <person name="Salcher M."/>
            <person name="Ghai R."/>
            <person name="Kavagutti S V."/>
        </authorList>
    </citation>
    <scope>NUCLEOTIDE SEQUENCE</scope>
</reference>
<dbReference type="GO" id="GO:0046654">
    <property type="term" value="P:tetrahydrofolate biosynthetic process"/>
    <property type="evidence" value="ECO:0007669"/>
    <property type="project" value="InterPro"/>
</dbReference>
<dbReference type="GO" id="GO:0003934">
    <property type="term" value="F:GTP cyclohydrolase I activity"/>
    <property type="evidence" value="ECO:0007669"/>
    <property type="project" value="UniProtKB-EC"/>
</dbReference>
<protein>
    <recommendedName>
        <fullName evidence="3">GTP cyclohydrolase I</fullName>
        <ecNumber evidence="3">3.5.4.16</ecNumber>
    </recommendedName>
</protein>
<dbReference type="NCBIfam" id="NF006826">
    <property type="entry name" value="PRK09347.1-3"/>
    <property type="match status" value="1"/>
</dbReference>
<comment type="pathway">
    <text evidence="2">Cofactor biosynthesis; 7,8-dihydroneopterin triphosphate biosynthesis; 7,8-dihydroneopterin triphosphate from GTP: step 1/1.</text>
</comment>
<dbReference type="PANTHER" id="PTHR11109:SF7">
    <property type="entry name" value="GTP CYCLOHYDROLASE 1"/>
    <property type="match status" value="1"/>
</dbReference>
<organism evidence="6">
    <name type="scientific">uncultured Caudovirales phage</name>
    <dbReference type="NCBI Taxonomy" id="2100421"/>
    <lineage>
        <taxon>Viruses</taxon>
        <taxon>Duplodnaviria</taxon>
        <taxon>Heunggongvirae</taxon>
        <taxon>Uroviricota</taxon>
        <taxon>Caudoviricetes</taxon>
        <taxon>Peduoviridae</taxon>
        <taxon>Maltschvirus</taxon>
        <taxon>Maltschvirus maltsch</taxon>
    </lineage>
</organism>
<dbReference type="Pfam" id="PF01227">
    <property type="entry name" value="GTP_cyclohydroI"/>
    <property type="match status" value="1"/>
</dbReference>
<feature type="domain" description="GTP cyclohydrolase I" evidence="5">
    <location>
        <begin position="112"/>
        <end position="283"/>
    </location>
</feature>
<evidence type="ECO:0000259" key="5">
    <source>
        <dbReference type="Pfam" id="PF01227"/>
    </source>
</evidence>
<dbReference type="Gene3D" id="3.30.1130.10">
    <property type="match status" value="1"/>
</dbReference>
<gene>
    <name evidence="6" type="ORF">UFOVP386_30</name>
</gene>
<dbReference type="GO" id="GO:0006729">
    <property type="term" value="P:tetrahydrobiopterin biosynthetic process"/>
    <property type="evidence" value="ECO:0007669"/>
    <property type="project" value="TreeGrafter"/>
</dbReference>
<evidence type="ECO:0000313" key="6">
    <source>
        <dbReference type="EMBL" id="CAB5224174.1"/>
    </source>
</evidence>
<keyword evidence="4 6" id="KW-0378">Hydrolase</keyword>
<proteinExistence type="inferred from homology"/>
<dbReference type="NCBIfam" id="NF006825">
    <property type="entry name" value="PRK09347.1-2"/>
    <property type="match status" value="1"/>
</dbReference>
<dbReference type="UniPathway" id="UPA00848">
    <property type="reaction ID" value="UER00151"/>
</dbReference>
<comment type="catalytic activity">
    <reaction evidence="1">
        <text>GTP + H2O = 7,8-dihydroneopterin 3'-triphosphate + formate + H(+)</text>
        <dbReference type="Rhea" id="RHEA:17473"/>
        <dbReference type="ChEBI" id="CHEBI:15377"/>
        <dbReference type="ChEBI" id="CHEBI:15378"/>
        <dbReference type="ChEBI" id="CHEBI:15740"/>
        <dbReference type="ChEBI" id="CHEBI:37565"/>
        <dbReference type="ChEBI" id="CHEBI:58462"/>
        <dbReference type="EC" id="3.5.4.16"/>
    </reaction>
</comment>